<dbReference type="Proteomes" id="UP000290560">
    <property type="component" value="Unassembled WGS sequence"/>
</dbReference>
<gene>
    <name evidence="1" type="ORF">BHM03_00017974</name>
</gene>
<organism evidence="1">
    <name type="scientific">Ensete ventricosum</name>
    <name type="common">Abyssinian banana</name>
    <name type="synonym">Musa ensete</name>
    <dbReference type="NCBI Taxonomy" id="4639"/>
    <lineage>
        <taxon>Eukaryota</taxon>
        <taxon>Viridiplantae</taxon>
        <taxon>Streptophyta</taxon>
        <taxon>Embryophyta</taxon>
        <taxon>Tracheophyta</taxon>
        <taxon>Spermatophyta</taxon>
        <taxon>Magnoliopsida</taxon>
        <taxon>Liliopsida</taxon>
        <taxon>Zingiberales</taxon>
        <taxon>Musaceae</taxon>
        <taxon>Ensete</taxon>
    </lineage>
</organism>
<dbReference type="AlphaFoldDB" id="A0A445MF35"/>
<reference evidence="1" key="1">
    <citation type="journal article" date="2018" name="Data Brief">
        <title>Genome sequence data from 17 accessions of Ensete ventricosum, a staple food crop for millions in Ethiopia.</title>
        <authorList>
            <person name="Yemataw Z."/>
            <person name="Muzemil S."/>
            <person name="Ambachew D."/>
            <person name="Tripathi L."/>
            <person name="Tesfaye K."/>
            <person name="Chala A."/>
            <person name="Farbos A."/>
            <person name="O'Neill P."/>
            <person name="Moore K."/>
            <person name="Grant M."/>
            <person name="Studholme D.J."/>
        </authorList>
    </citation>
    <scope>NUCLEOTIDE SEQUENCE [LARGE SCALE GENOMIC DNA]</scope>
    <source>
        <tissue evidence="1">Leaf</tissue>
    </source>
</reference>
<name>A0A445MF35_ENSVE</name>
<protein>
    <submittedName>
        <fullName evidence="1">Uncharacterized protein</fullName>
    </submittedName>
</protein>
<accession>A0A445MF35</accession>
<proteinExistence type="predicted"/>
<dbReference type="EMBL" id="KV875766">
    <property type="protein sequence ID" value="RZR72851.1"/>
    <property type="molecule type" value="Genomic_DNA"/>
</dbReference>
<sequence>MERYDPTLTSTRVPVLDLYLKKASCLRSMFYLLRQLPSCGLDNHQVPPKLLRLLICIKLMVALAPTIPWVSPPLSLIST</sequence>
<evidence type="ECO:0000313" key="1">
    <source>
        <dbReference type="EMBL" id="RZR72851.1"/>
    </source>
</evidence>